<dbReference type="Proteomes" id="UP000315842">
    <property type="component" value="Unassembled WGS sequence"/>
</dbReference>
<keyword evidence="1 2" id="KW-0238">DNA-binding</keyword>
<feature type="domain" description="HTH tetR-type" evidence="3">
    <location>
        <begin position="10"/>
        <end position="69"/>
    </location>
</feature>
<evidence type="ECO:0000256" key="1">
    <source>
        <dbReference type="ARBA" id="ARBA00023125"/>
    </source>
</evidence>
<proteinExistence type="predicted"/>
<dbReference type="InterPro" id="IPR050109">
    <property type="entry name" value="HTH-type_TetR-like_transc_reg"/>
</dbReference>
<comment type="caution">
    <text evidence="4">The sequence shown here is derived from an EMBL/GenBank/DDBJ whole genome shotgun (WGS) entry which is preliminary data.</text>
</comment>
<keyword evidence="5" id="KW-1185">Reference proteome</keyword>
<dbReference type="InterPro" id="IPR041484">
    <property type="entry name" value="TetR_C_25"/>
</dbReference>
<dbReference type="PANTHER" id="PTHR30055">
    <property type="entry name" value="HTH-TYPE TRANSCRIPTIONAL REGULATOR RUTR"/>
    <property type="match status" value="1"/>
</dbReference>
<dbReference type="GO" id="GO:0000976">
    <property type="term" value="F:transcription cis-regulatory region binding"/>
    <property type="evidence" value="ECO:0007669"/>
    <property type="project" value="TreeGrafter"/>
</dbReference>
<sequence>MPGGRPASELTAWARIRDAAIECFAEQGFDAPFRVIAERAGVSPGLITHHFRSKAELREQCDTEVLRRYEALKTSSLGDPSAFLLANLAEPGPAAVLVVYMLRAVHAGGAPARRFLDHLVDKAREVMRAGVESGLLRPSRDEEARLRHLVHQTMGALVVQFLTLPDAAPHALVEAMAARQREQVLPTLELFTEGLLTSRRMLDDYLLYVGDPPTGRPQPQHESA</sequence>
<dbReference type="SUPFAM" id="SSF48498">
    <property type="entry name" value="Tetracyclin repressor-like, C-terminal domain"/>
    <property type="match status" value="1"/>
</dbReference>
<feature type="DNA-binding region" description="H-T-H motif" evidence="2">
    <location>
        <begin position="32"/>
        <end position="51"/>
    </location>
</feature>
<evidence type="ECO:0000313" key="5">
    <source>
        <dbReference type="Proteomes" id="UP000315842"/>
    </source>
</evidence>
<dbReference type="Pfam" id="PF17933">
    <property type="entry name" value="TetR_C_25"/>
    <property type="match status" value="1"/>
</dbReference>
<dbReference type="GO" id="GO:0003700">
    <property type="term" value="F:DNA-binding transcription factor activity"/>
    <property type="evidence" value="ECO:0007669"/>
    <property type="project" value="TreeGrafter"/>
</dbReference>
<dbReference type="Pfam" id="PF00440">
    <property type="entry name" value="TetR_N"/>
    <property type="match status" value="1"/>
</dbReference>
<accession>A0A4Y3K6K2</accession>
<dbReference type="AlphaFoldDB" id="A0A4Y3K6K2"/>
<dbReference type="PANTHER" id="PTHR30055:SF223">
    <property type="entry name" value="HTH-TYPE TRANSCRIPTIONAL REGULATOR UIDR"/>
    <property type="match status" value="1"/>
</dbReference>
<organism evidence="4 5">
    <name type="scientific">Cellulomonas uda</name>
    <dbReference type="NCBI Taxonomy" id="1714"/>
    <lineage>
        <taxon>Bacteria</taxon>
        <taxon>Bacillati</taxon>
        <taxon>Actinomycetota</taxon>
        <taxon>Actinomycetes</taxon>
        <taxon>Micrococcales</taxon>
        <taxon>Cellulomonadaceae</taxon>
        <taxon>Cellulomonas</taxon>
    </lineage>
</organism>
<dbReference type="InterPro" id="IPR009057">
    <property type="entry name" value="Homeodomain-like_sf"/>
</dbReference>
<dbReference type="PRINTS" id="PR00455">
    <property type="entry name" value="HTHTETR"/>
</dbReference>
<name>A0A4Y3K6K2_CELUD</name>
<evidence type="ECO:0000259" key="3">
    <source>
        <dbReference type="PROSITE" id="PS50977"/>
    </source>
</evidence>
<dbReference type="PROSITE" id="PS50977">
    <property type="entry name" value="HTH_TETR_2"/>
    <property type="match status" value="1"/>
</dbReference>
<dbReference type="EMBL" id="BJLP01000006">
    <property type="protein sequence ID" value="GEA80161.1"/>
    <property type="molecule type" value="Genomic_DNA"/>
</dbReference>
<protein>
    <submittedName>
        <fullName evidence="4">Putative transcriptional regulator, TetR family protein</fullName>
    </submittedName>
</protein>
<evidence type="ECO:0000313" key="4">
    <source>
        <dbReference type="EMBL" id="GEA80161.1"/>
    </source>
</evidence>
<dbReference type="InterPro" id="IPR036271">
    <property type="entry name" value="Tet_transcr_reg_TetR-rel_C_sf"/>
</dbReference>
<dbReference type="InterPro" id="IPR001647">
    <property type="entry name" value="HTH_TetR"/>
</dbReference>
<reference evidence="4 5" key="1">
    <citation type="submission" date="2019-06" db="EMBL/GenBank/DDBJ databases">
        <title>Whole genome shotgun sequence of Cellulomonas uda NBRC 3747.</title>
        <authorList>
            <person name="Hosoyama A."/>
            <person name="Uohara A."/>
            <person name="Ohji S."/>
            <person name="Ichikawa N."/>
        </authorList>
    </citation>
    <scope>NUCLEOTIDE SEQUENCE [LARGE SCALE GENOMIC DNA]</scope>
    <source>
        <strain evidence="4 5">NBRC 3747</strain>
    </source>
</reference>
<gene>
    <name evidence="4" type="ORF">CUD01_06050</name>
</gene>
<dbReference type="SUPFAM" id="SSF46689">
    <property type="entry name" value="Homeodomain-like"/>
    <property type="match status" value="1"/>
</dbReference>
<dbReference type="Gene3D" id="1.10.357.10">
    <property type="entry name" value="Tetracycline Repressor, domain 2"/>
    <property type="match status" value="1"/>
</dbReference>
<evidence type="ECO:0000256" key="2">
    <source>
        <dbReference type="PROSITE-ProRule" id="PRU00335"/>
    </source>
</evidence>